<reference evidence="2" key="1">
    <citation type="submission" date="2016-06" db="EMBL/GenBank/DDBJ databases">
        <title>Parallel loss of symbiosis genes in relatives of nitrogen-fixing non-legume Parasponia.</title>
        <authorList>
            <person name="Van Velzen R."/>
            <person name="Holmer R."/>
            <person name="Bu F."/>
            <person name="Rutten L."/>
            <person name="Van Zeijl A."/>
            <person name="Liu W."/>
            <person name="Santuari L."/>
            <person name="Cao Q."/>
            <person name="Sharma T."/>
            <person name="Shen D."/>
            <person name="Roswanjaya Y."/>
            <person name="Wardhani T."/>
            <person name="Kalhor M.S."/>
            <person name="Jansen J."/>
            <person name="Van den Hoogen J."/>
            <person name="Gungor B."/>
            <person name="Hartog M."/>
            <person name="Hontelez J."/>
            <person name="Verver J."/>
            <person name="Yang W.-C."/>
            <person name="Schijlen E."/>
            <person name="Repin R."/>
            <person name="Schilthuizen M."/>
            <person name="Schranz E."/>
            <person name="Heidstra R."/>
            <person name="Miyata K."/>
            <person name="Fedorova E."/>
            <person name="Kohlen W."/>
            <person name="Bisseling T."/>
            <person name="Smit S."/>
            <person name="Geurts R."/>
        </authorList>
    </citation>
    <scope>NUCLEOTIDE SEQUENCE [LARGE SCALE GENOMIC DNA]</scope>
    <source>
        <strain evidence="2">cv. WU1-14</strain>
    </source>
</reference>
<feature type="non-terminal residue" evidence="1">
    <location>
        <position position="1"/>
    </location>
</feature>
<dbReference type="AlphaFoldDB" id="A0A2P5DN41"/>
<evidence type="ECO:0000313" key="1">
    <source>
        <dbReference type="EMBL" id="PON74694.1"/>
    </source>
</evidence>
<protein>
    <submittedName>
        <fullName evidence="1">Uncharacterized protein</fullName>
    </submittedName>
</protein>
<comment type="caution">
    <text evidence="1">The sequence shown here is derived from an EMBL/GenBank/DDBJ whole genome shotgun (WGS) entry which is preliminary data.</text>
</comment>
<keyword evidence="2" id="KW-1185">Reference proteome</keyword>
<dbReference type="Proteomes" id="UP000237105">
    <property type="component" value="Unassembled WGS sequence"/>
</dbReference>
<organism evidence="1 2">
    <name type="scientific">Parasponia andersonii</name>
    <name type="common">Sponia andersonii</name>
    <dbReference type="NCBI Taxonomy" id="3476"/>
    <lineage>
        <taxon>Eukaryota</taxon>
        <taxon>Viridiplantae</taxon>
        <taxon>Streptophyta</taxon>
        <taxon>Embryophyta</taxon>
        <taxon>Tracheophyta</taxon>
        <taxon>Spermatophyta</taxon>
        <taxon>Magnoliopsida</taxon>
        <taxon>eudicotyledons</taxon>
        <taxon>Gunneridae</taxon>
        <taxon>Pentapetalae</taxon>
        <taxon>rosids</taxon>
        <taxon>fabids</taxon>
        <taxon>Rosales</taxon>
        <taxon>Cannabaceae</taxon>
        <taxon>Parasponia</taxon>
    </lineage>
</organism>
<evidence type="ECO:0000313" key="2">
    <source>
        <dbReference type="Proteomes" id="UP000237105"/>
    </source>
</evidence>
<proteinExistence type="predicted"/>
<name>A0A2P5DN41_PARAD</name>
<accession>A0A2P5DN41</accession>
<sequence length="106" mass="11965">RRHNFIDYVKDDNGNWLGNRLDISNAAICQKFQNLFSFTGCNCPSDLEGLVQDSFSFDMTESLAKIPSDGEIKQVLSEIDPNKAPGLQMVSQDYFIELIAPPFFLI</sequence>
<gene>
    <name evidence="1" type="ORF">PanWU01x14_047530</name>
</gene>
<dbReference type="EMBL" id="JXTB01000027">
    <property type="protein sequence ID" value="PON74694.1"/>
    <property type="molecule type" value="Genomic_DNA"/>
</dbReference>